<keyword evidence="2" id="KW-1185">Reference proteome</keyword>
<name>A0A5B7IEF7_PORTR</name>
<proteinExistence type="predicted"/>
<evidence type="ECO:0000313" key="2">
    <source>
        <dbReference type="Proteomes" id="UP000324222"/>
    </source>
</evidence>
<sequence>MRIEQLAATFVAKTVTSSINNPARRRLLVTLPQDYRLFTEKNWLPSMVRATQLTLHDVDLVGRGEDRRIEGYMDPPPWTTVAAATIHITTLPCKKTQCLRKVLLARAKDTFLQTDTAGARVYYTDGSVDPNTGKTAAAFVWRGETWLEDV</sequence>
<dbReference type="AlphaFoldDB" id="A0A5B7IEF7"/>
<accession>A0A5B7IEF7</accession>
<reference evidence="1 2" key="1">
    <citation type="submission" date="2019-05" db="EMBL/GenBank/DDBJ databases">
        <title>Another draft genome of Portunus trituberculatus and its Hox gene families provides insights of decapod evolution.</title>
        <authorList>
            <person name="Jeong J.-H."/>
            <person name="Song I."/>
            <person name="Kim S."/>
            <person name="Choi T."/>
            <person name="Kim D."/>
            <person name="Ryu S."/>
            <person name="Kim W."/>
        </authorList>
    </citation>
    <scope>NUCLEOTIDE SEQUENCE [LARGE SCALE GENOMIC DNA]</scope>
    <source>
        <tissue evidence="1">Muscle</tissue>
    </source>
</reference>
<gene>
    <name evidence="1" type="ORF">E2C01_074924</name>
</gene>
<dbReference type="Proteomes" id="UP000324222">
    <property type="component" value="Unassembled WGS sequence"/>
</dbReference>
<organism evidence="1 2">
    <name type="scientific">Portunus trituberculatus</name>
    <name type="common">Swimming crab</name>
    <name type="synonym">Neptunus trituberculatus</name>
    <dbReference type="NCBI Taxonomy" id="210409"/>
    <lineage>
        <taxon>Eukaryota</taxon>
        <taxon>Metazoa</taxon>
        <taxon>Ecdysozoa</taxon>
        <taxon>Arthropoda</taxon>
        <taxon>Crustacea</taxon>
        <taxon>Multicrustacea</taxon>
        <taxon>Malacostraca</taxon>
        <taxon>Eumalacostraca</taxon>
        <taxon>Eucarida</taxon>
        <taxon>Decapoda</taxon>
        <taxon>Pleocyemata</taxon>
        <taxon>Brachyura</taxon>
        <taxon>Eubrachyura</taxon>
        <taxon>Portunoidea</taxon>
        <taxon>Portunidae</taxon>
        <taxon>Portuninae</taxon>
        <taxon>Portunus</taxon>
    </lineage>
</organism>
<comment type="caution">
    <text evidence="1">The sequence shown here is derived from an EMBL/GenBank/DDBJ whole genome shotgun (WGS) entry which is preliminary data.</text>
</comment>
<dbReference type="EMBL" id="VSRR010053763">
    <property type="protein sequence ID" value="MPC80346.1"/>
    <property type="molecule type" value="Genomic_DNA"/>
</dbReference>
<evidence type="ECO:0000313" key="1">
    <source>
        <dbReference type="EMBL" id="MPC80346.1"/>
    </source>
</evidence>
<protein>
    <submittedName>
        <fullName evidence="1">Uncharacterized protein</fullName>
    </submittedName>
</protein>
<dbReference type="OrthoDB" id="6366904at2759"/>